<gene>
    <name evidence="2" type="ORF">BDZ94DRAFT_1208075</name>
</gene>
<dbReference type="Proteomes" id="UP000807353">
    <property type="component" value="Unassembled WGS sequence"/>
</dbReference>
<keyword evidence="3" id="KW-1185">Reference proteome</keyword>
<feature type="region of interest" description="Disordered" evidence="1">
    <location>
        <begin position="173"/>
        <end position="200"/>
    </location>
</feature>
<reference evidence="2" key="1">
    <citation type="submission" date="2020-11" db="EMBL/GenBank/DDBJ databases">
        <authorList>
            <consortium name="DOE Joint Genome Institute"/>
            <person name="Ahrendt S."/>
            <person name="Riley R."/>
            <person name="Andreopoulos W."/>
            <person name="Labutti K."/>
            <person name="Pangilinan J."/>
            <person name="Ruiz-Duenas F.J."/>
            <person name="Barrasa J.M."/>
            <person name="Sanchez-Garcia M."/>
            <person name="Camarero S."/>
            <person name="Miyauchi S."/>
            <person name="Serrano A."/>
            <person name="Linde D."/>
            <person name="Babiker R."/>
            <person name="Drula E."/>
            <person name="Ayuso-Fernandez I."/>
            <person name="Pacheco R."/>
            <person name="Padilla G."/>
            <person name="Ferreira P."/>
            <person name="Barriuso J."/>
            <person name="Kellner H."/>
            <person name="Castanera R."/>
            <person name="Alfaro M."/>
            <person name="Ramirez L."/>
            <person name="Pisabarro A.G."/>
            <person name="Kuo A."/>
            <person name="Tritt A."/>
            <person name="Lipzen A."/>
            <person name="He G."/>
            <person name="Yan M."/>
            <person name="Ng V."/>
            <person name="Cullen D."/>
            <person name="Martin F."/>
            <person name="Rosso M.-N."/>
            <person name="Henrissat B."/>
            <person name="Hibbett D."/>
            <person name="Martinez A.T."/>
            <person name="Grigoriev I.V."/>
        </authorList>
    </citation>
    <scope>NUCLEOTIDE SEQUENCE</scope>
    <source>
        <strain evidence="2">CBS 247.69</strain>
    </source>
</reference>
<sequence>MPIAPFTRNQLLTATTTKPWTTDFRHLLPIPKHWMKRTSIRDPVIKSVRPRDRIKYWNVVPGDQIRLLGDKKNTLHEVLSINRISNRVFVKGVVNAGDEDTGKLPPSKNYHYSRCQLFLGNYELPPAKGSTEPQVVPVFAQRLGSSRPFWNPFFRRYDWQRFATSTVPRIPHQRNENIPIPWPETAKPTHPEPSSYDTPKDEVAKVTYKPPAFSLSIKGPVPRRPTEAEYLTALYNPHRVRKFDDSPPIESYLVRELANPHSRAKKHQRWKNWQAAKQKLLTDLMTNETANLNGRTVREARAEAAFKWRRQIEEEKEEQRKRRWKHKASAANMERQTKRRERKESKQRQRLTAMVLMEEPNQVIPKDMH</sequence>
<name>A0A9P5YJV0_9AGAR</name>
<evidence type="ECO:0000256" key="1">
    <source>
        <dbReference type="SAM" id="MobiDB-lite"/>
    </source>
</evidence>
<comment type="caution">
    <text evidence="2">The sequence shown here is derived from an EMBL/GenBank/DDBJ whole genome shotgun (WGS) entry which is preliminary data.</text>
</comment>
<organism evidence="2 3">
    <name type="scientific">Collybia nuda</name>
    <dbReference type="NCBI Taxonomy" id="64659"/>
    <lineage>
        <taxon>Eukaryota</taxon>
        <taxon>Fungi</taxon>
        <taxon>Dikarya</taxon>
        <taxon>Basidiomycota</taxon>
        <taxon>Agaricomycotina</taxon>
        <taxon>Agaricomycetes</taxon>
        <taxon>Agaricomycetidae</taxon>
        <taxon>Agaricales</taxon>
        <taxon>Tricholomatineae</taxon>
        <taxon>Clitocybaceae</taxon>
        <taxon>Collybia</taxon>
    </lineage>
</organism>
<dbReference type="AlphaFoldDB" id="A0A9P5YJV0"/>
<dbReference type="EMBL" id="MU150231">
    <property type="protein sequence ID" value="KAF9468920.1"/>
    <property type="molecule type" value="Genomic_DNA"/>
</dbReference>
<protein>
    <submittedName>
        <fullName evidence="2">Uncharacterized protein</fullName>
    </submittedName>
</protein>
<accession>A0A9P5YJV0</accession>
<evidence type="ECO:0000313" key="2">
    <source>
        <dbReference type="EMBL" id="KAF9468920.1"/>
    </source>
</evidence>
<feature type="region of interest" description="Disordered" evidence="1">
    <location>
        <begin position="316"/>
        <end position="352"/>
    </location>
</feature>
<evidence type="ECO:0000313" key="3">
    <source>
        <dbReference type="Proteomes" id="UP000807353"/>
    </source>
</evidence>
<dbReference type="OrthoDB" id="359154at2759"/>
<proteinExistence type="predicted"/>